<dbReference type="Pfam" id="PF06713">
    <property type="entry name" value="bPH_4"/>
    <property type="match status" value="1"/>
</dbReference>
<evidence type="ECO:0000259" key="2">
    <source>
        <dbReference type="Pfam" id="PF06713"/>
    </source>
</evidence>
<evidence type="ECO:0000313" key="3">
    <source>
        <dbReference type="EMBL" id="KEK18406.1"/>
    </source>
</evidence>
<gene>
    <name evidence="3" type="ORF">BAMA_05105</name>
</gene>
<keyword evidence="1" id="KW-0472">Membrane</keyword>
<proteinExistence type="predicted"/>
<dbReference type="eggNOG" id="ENOG5030ESM">
    <property type="taxonomic scope" value="Bacteria"/>
</dbReference>
<accession>A0A073JW16</accession>
<keyword evidence="4" id="KW-1185">Reference proteome</keyword>
<dbReference type="InterPro" id="IPR009589">
    <property type="entry name" value="PH_YyaB-like"/>
</dbReference>
<dbReference type="GO" id="GO:0030153">
    <property type="term" value="P:bacteriocin immunity"/>
    <property type="evidence" value="ECO:0007669"/>
    <property type="project" value="InterPro"/>
</dbReference>
<dbReference type="AlphaFoldDB" id="A0A073JW16"/>
<evidence type="ECO:0000256" key="1">
    <source>
        <dbReference type="SAM" id="Phobius"/>
    </source>
</evidence>
<protein>
    <recommendedName>
        <fullName evidence="2">Uncharacterized protein YyaB-like PH domain-containing protein</fullName>
    </recommendedName>
</protein>
<feature type="transmembrane region" description="Helical" evidence="1">
    <location>
        <begin position="12"/>
        <end position="30"/>
    </location>
</feature>
<comment type="caution">
    <text evidence="3">The sequence shown here is derived from an EMBL/GenBank/DDBJ whole genome shotgun (WGS) entry which is preliminary data.</text>
</comment>
<reference evidence="3 4" key="1">
    <citation type="submission" date="2014-06" db="EMBL/GenBank/DDBJ databases">
        <title>Draft genome sequence of Bacillus manliponensis JCM 15802 (MCCC 1A00708).</title>
        <authorList>
            <person name="Lai Q."/>
            <person name="Liu Y."/>
            <person name="Shao Z."/>
        </authorList>
    </citation>
    <scope>NUCLEOTIDE SEQUENCE [LARGE SCALE GENOMIC DNA]</scope>
    <source>
        <strain evidence="3 4">JCM 15802</strain>
    </source>
</reference>
<keyword evidence="1" id="KW-0812">Transmembrane</keyword>
<keyword evidence="1" id="KW-1133">Transmembrane helix</keyword>
<sequence length="132" mass="15142">MEFVIRRSKSAMLFVLCTIIPVLATYVWGFSQKGDWALLLGGLGMWSIVNFPILEVFLKKHKIKNGKLKYGIWNRDVSIADVRVVREVGKWMPNLELTTNNYDVHSIAMPKDKEAFLALLQEANPHLKLELN</sequence>
<dbReference type="EMBL" id="JOTN01000014">
    <property type="protein sequence ID" value="KEK18406.1"/>
    <property type="molecule type" value="Genomic_DNA"/>
</dbReference>
<name>A0A073JW16_9BACI</name>
<feature type="domain" description="Uncharacterized protein YyaB-like PH" evidence="2">
    <location>
        <begin position="60"/>
        <end position="124"/>
    </location>
</feature>
<organism evidence="3 4">
    <name type="scientific">Bacillus manliponensis</name>
    <dbReference type="NCBI Taxonomy" id="574376"/>
    <lineage>
        <taxon>Bacteria</taxon>
        <taxon>Bacillati</taxon>
        <taxon>Bacillota</taxon>
        <taxon>Bacilli</taxon>
        <taxon>Bacillales</taxon>
        <taxon>Bacillaceae</taxon>
        <taxon>Bacillus</taxon>
        <taxon>Bacillus cereus group</taxon>
    </lineage>
</organism>
<dbReference type="STRING" id="574376.BAMA_05105"/>
<dbReference type="OrthoDB" id="2915097at2"/>
<dbReference type="RefSeq" id="WP_034640852.1">
    <property type="nucleotide sequence ID" value="NZ_CBCSJC010000006.1"/>
</dbReference>
<evidence type="ECO:0000313" key="4">
    <source>
        <dbReference type="Proteomes" id="UP000027822"/>
    </source>
</evidence>
<feature type="transmembrane region" description="Helical" evidence="1">
    <location>
        <begin position="36"/>
        <end position="58"/>
    </location>
</feature>
<dbReference type="Proteomes" id="UP000027822">
    <property type="component" value="Unassembled WGS sequence"/>
</dbReference>